<dbReference type="PANTHER" id="PTHR13523:SF2">
    <property type="entry name" value="COILED-COIL-HELIX-COILED-COIL-HELIX DOMAIN CONTAINING 2, ISOFORM A-RELATED"/>
    <property type="match status" value="1"/>
</dbReference>
<evidence type="ECO:0000259" key="3">
    <source>
        <dbReference type="Pfam" id="PF06747"/>
    </source>
</evidence>
<dbReference type="PANTHER" id="PTHR13523">
    <property type="entry name" value="COILED-COIL-HELIX-COILED-COIL-HELIX DOMAIN CONTAINING 2/NUR77"/>
    <property type="match status" value="1"/>
</dbReference>
<comment type="caution">
    <text evidence="4">The sequence shown here is derived from an EMBL/GenBank/DDBJ whole genome shotgun (WGS) entry which is preliminary data.</text>
</comment>
<protein>
    <recommendedName>
        <fullName evidence="3">CHCH domain-containing protein</fullName>
    </recommendedName>
</protein>
<gene>
    <name evidence="4" type="ORF">APLA_LOCUS17884</name>
</gene>
<dbReference type="GO" id="GO:0005634">
    <property type="term" value="C:nucleus"/>
    <property type="evidence" value="ECO:0007669"/>
    <property type="project" value="TreeGrafter"/>
</dbReference>
<keyword evidence="1" id="KW-1015">Disulfide bond</keyword>
<sequence>MGPIYFFKSSSSGGRAPSPPQYHPRAGYHAPPAHAPSMATTPSHGRSMFKDAAAVAGGVAVGSTVGHMAGSAISGLFGGHHRHEVEQALPQNYNYNQEPSGPCAYEISQFLACATNHENLEECTEFNEALKECKRRNRLP</sequence>
<name>A0A8S1BW24_ARCPL</name>
<reference evidence="4 5" key="1">
    <citation type="submission" date="2020-04" db="EMBL/GenBank/DDBJ databases">
        <authorList>
            <person name="Wallbank WR R."/>
            <person name="Pardo Diaz C."/>
            <person name="Kozak K."/>
            <person name="Martin S."/>
            <person name="Jiggins C."/>
            <person name="Moest M."/>
            <person name="Warren A I."/>
            <person name="Byers J.R.P. K."/>
            <person name="Montejo-Kovacevich G."/>
            <person name="Yen C E."/>
        </authorList>
    </citation>
    <scope>NUCLEOTIDE SEQUENCE [LARGE SCALE GENOMIC DNA]</scope>
</reference>
<dbReference type="Proteomes" id="UP000494106">
    <property type="component" value="Unassembled WGS sequence"/>
</dbReference>
<organism evidence="4 5">
    <name type="scientific">Arctia plantaginis</name>
    <name type="common">Wood tiger moth</name>
    <name type="synonym">Phalaena plantaginis</name>
    <dbReference type="NCBI Taxonomy" id="874455"/>
    <lineage>
        <taxon>Eukaryota</taxon>
        <taxon>Metazoa</taxon>
        <taxon>Ecdysozoa</taxon>
        <taxon>Arthropoda</taxon>
        <taxon>Hexapoda</taxon>
        <taxon>Insecta</taxon>
        <taxon>Pterygota</taxon>
        <taxon>Neoptera</taxon>
        <taxon>Endopterygota</taxon>
        <taxon>Lepidoptera</taxon>
        <taxon>Glossata</taxon>
        <taxon>Ditrysia</taxon>
        <taxon>Noctuoidea</taxon>
        <taxon>Erebidae</taxon>
        <taxon>Arctiinae</taxon>
        <taxon>Arctia</taxon>
    </lineage>
</organism>
<dbReference type="InterPro" id="IPR055304">
    <property type="entry name" value="CHCHD2/10-like"/>
</dbReference>
<dbReference type="InterPro" id="IPR010625">
    <property type="entry name" value="CHCH"/>
</dbReference>
<accession>A0A8S1BW24</accession>
<dbReference type="EMBL" id="CADEBC010000858">
    <property type="protein sequence ID" value="CAB3261443.1"/>
    <property type="molecule type" value="Genomic_DNA"/>
</dbReference>
<proteinExistence type="predicted"/>
<evidence type="ECO:0000313" key="5">
    <source>
        <dbReference type="Proteomes" id="UP000494106"/>
    </source>
</evidence>
<feature type="domain" description="CHCH" evidence="3">
    <location>
        <begin position="103"/>
        <end position="136"/>
    </location>
</feature>
<feature type="region of interest" description="Disordered" evidence="2">
    <location>
        <begin position="8"/>
        <end position="45"/>
    </location>
</feature>
<dbReference type="PROSITE" id="PS51808">
    <property type="entry name" value="CHCH"/>
    <property type="match status" value="1"/>
</dbReference>
<dbReference type="GO" id="GO:0005739">
    <property type="term" value="C:mitochondrion"/>
    <property type="evidence" value="ECO:0007669"/>
    <property type="project" value="TreeGrafter"/>
</dbReference>
<dbReference type="OrthoDB" id="1106148at2759"/>
<dbReference type="AlphaFoldDB" id="A0A8S1BW24"/>
<keyword evidence="5" id="KW-1185">Reference proteome</keyword>
<dbReference type="Pfam" id="PF06747">
    <property type="entry name" value="CHCH"/>
    <property type="match status" value="1"/>
</dbReference>
<evidence type="ECO:0000256" key="1">
    <source>
        <dbReference type="ARBA" id="ARBA00023157"/>
    </source>
</evidence>
<evidence type="ECO:0000313" key="4">
    <source>
        <dbReference type="EMBL" id="CAB3261443.1"/>
    </source>
</evidence>
<dbReference type="GO" id="GO:0007005">
    <property type="term" value="P:mitochondrion organization"/>
    <property type="evidence" value="ECO:0007669"/>
    <property type="project" value="InterPro"/>
</dbReference>
<evidence type="ECO:0000256" key="2">
    <source>
        <dbReference type="SAM" id="MobiDB-lite"/>
    </source>
</evidence>